<comment type="caution">
    <text evidence="3">The sequence shown here is derived from an EMBL/GenBank/DDBJ whole genome shotgun (WGS) entry which is preliminary data.</text>
</comment>
<dbReference type="InterPro" id="IPR006528">
    <property type="entry name" value="Phage_head_morphogenesis_dom"/>
</dbReference>
<evidence type="ECO:0000256" key="1">
    <source>
        <dbReference type="SAM" id="MobiDB-lite"/>
    </source>
</evidence>
<feature type="compositionally biased region" description="Low complexity" evidence="1">
    <location>
        <begin position="1"/>
        <end position="15"/>
    </location>
</feature>
<dbReference type="Pfam" id="PF04233">
    <property type="entry name" value="Phage_Mu_F"/>
    <property type="match status" value="1"/>
</dbReference>
<accession>A0A556C598</accession>
<gene>
    <name evidence="3" type="ORF">FO013_19380</name>
</gene>
<sequence>MTLPLTRWSRPSSTRTPHRSFHPWRLCDSCSAHSACGTWTRSSKRGQMMPGTSLTRTHRQAMPRSMRSTVVRIQPRRLRRSRGGAGVAINELTLRRASELRAVVDDYVDASTRALTARWAQAWQEIAQEWQDTIAVVLARRAAGEPLTPAQITQLARTQRALAMTASKLQELAAEIGPLLEDSIREVVERTADLTTSVAASQMPPVDSKLLPSFTRVDQPALEQIIERSLGQIQASSLPLADDAIDAMKSALIRAVPSGWHPDRAAREMLKRTRSSFNGGLTRAMRIARTEQLDAHRAANRAQNMANPAVTAVVWHAELSSRTCPSCLGKHGSEYPPDTPGPFDHQNGRCTFIPKTKSWADLGFPDIEEPPDLTPSVTDWMETNPHDAIAALGPDRYRMLQDGQIALPDLTKRVDNLAWRPSYQATSLADLRRKANP</sequence>
<reference evidence="3 4" key="1">
    <citation type="submission" date="2019-07" db="EMBL/GenBank/DDBJ databases">
        <title>Draft genome sequence of Brevibacterium aurantiacum XU54 isolated from Xinjiang China.</title>
        <authorList>
            <person name="Xu X."/>
        </authorList>
    </citation>
    <scope>NUCLEOTIDE SEQUENCE [LARGE SCALE GENOMIC DNA]</scope>
    <source>
        <strain evidence="3 4">XU54</strain>
    </source>
</reference>
<name>A0A556C598_BREAU</name>
<evidence type="ECO:0000259" key="2">
    <source>
        <dbReference type="Pfam" id="PF04233"/>
    </source>
</evidence>
<evidence type="ECO:0000313" key="3">
    <source>
        <dbReference type="EMBL" id="TSI12639.1"/>
    </source>
</evidence>
<feature type="region of interest" description="Disordered" evidence="1">
    <location>
        <begin position="38"/>
        <end position="67"/>
    </location>
</feature>
<evidence type="ECO:0000313" key="4">
    <source>
        <dbReference type="Proteomes" id="UP000316406"/>
    </source>
</evidence>
<organism evidence="3 4">
    <name type="scientific">Brevibacterium aurantiacum</name>
    <dbReference type="NCBI Taxonomy" id="273384"/>
    <lineage>
        <taxon>Bacteria</taxon>
        <taxon>Bacillati</taxon>
        <taxon>Actinomycetota</taxon>
        <taxon>Actinomycetes</taxon>
        <taxon>Micrococcales</taxon>
        <taxon>Brevibacteriaceae</taxon>
        <taxon>Brevibacterium</taxon>
    </lineage>
</organism>
<keyword evidence="4" id="KW-1185">Reference proteome</keyword>
<dbReference type="OrthoDB" id="3522453at2"/>
<dbReference type="AlphaFoldDB" id="A0A556C598"/>
<feature type="region of interest" description="Disordered" evidence="1">
    <location>
        <begin position="1"/>
        <end position="20"/>
    </location>
</feature>
<dbReference type="EMBL" id="VLTK01000015">
    <property type="protein sequence ID" value="TSI12639.1"/>
    <property type="molecule type" value="Genomic_DNA"/>
</dbReference>
<protein>
    <recommendedName>
        <fullName evidence="2">Phage head morphogenesis domain-containing protein</fullName>
    </recommendedName>
</protein>
<proteinExistence type="predicted"/>
<dbReference type="Proteomes" id="UP000316406">
    <property type="component" value="Unassembled WGS sequence"/>
</dbReference>
<feature type="domain" description="Phage head morphogenesis" evidence="2">
    <location>
        <begin position="248"/>
        <end position="352"/>
    </location>
</feature>